<evidence type="ECO:0000256" key="1">
    <source>
        <dbReference type="SAM" id="SignalP"/>
    </source>
</evidence>
<reference evidence="2" key="1">
    <citation type="submission" date="2022-11" db="EMBL/GenBank/DDBJ databases">
        <authorList>
            <person name="Kikuchi T."/>
        </authorList>
    </citation>
    <scope>NUCLEOTIDE SEQUENCE</scope>
    <source>
        <strain evidence="2">PS1010</strain>
    </source>
</reference>
<accession>A0A9P1IGS6</accession>
<protein>
    <submittedName>
        <fullName evidence="2">Uncharacterized protein</fullName>
    </submittedName>
</protein>
<feature type="signal peptide" evidence="1">
    <location>
        <begin position="1"/>
        <end position="20"/>
    </location>
</feature>
<comment type="caution">
    <text evidence="2">The sequence shown here is derived from an EMBL/GenBank/DDBJ whole genome shotgun (WGS) entry which is preliminary data.</text>
</comment>
<gene>
    <name evidence="2" type="ORF">CAMP_LOCUS7766</name>
</gene>
<dbReference type="AlphaFoldDB" id="A0A9P1IGS6"/>
<sequence length="100" mass="11238">MSSASSSCLIILAILFCSSAQEISQDQPNVQTQQIVEAQEVPAESDFREPLILRPRILTPQMFQFRSPITCRAQCAQLCRPVLGVCDRYNKCVCLNNYVL</sequence>
<evidence type="ECO:0000313" key="3">
    <source>
        <dbReference type="Proteomes" id="UP001152747"/>
    </source>
</evidence>
<keyword evidence="3" id="KW-1185">Reference proteome</keyword>
<name>A0A9P1IGS6_9PELO</name>
<dbReference type="OrthoDB" id="5835160at2759"/>
<evidence type="ECO:0000313" key="2">
    <source>
        <dbReference type="EMBL" id="CAI5445129.1"/>
    </source>
</evidence>
<proteinExistence type="predicted"/>
<dbReference type="EMBL" id="CANHGI010000003">
    <property type="protein sequence ID" value="CAI5445129.1"/>
    <property type="molecule type" value="Genomic_DNA"/>
</dbReference>
<organism evidence="2 3">
    <name type="scientific">Caenorhabditis angaria</name>
    <dbReference type="NCBI Taxonomy" id="860376"/>
    <lineage>
        <taxon>Eukaryota</taxon>
        <taxon>Metazoa</taxon>
        <taxon>Ecdysozoa</taxon>
        <taxon>Nematoda</taxon>
        <taxon>Chromadorea</taxon>
        <taxon>Rhabditida</taxon>
        <taxon>Rhabditina</taxon>
        <taxon>Rhabditomorpha</taxon>
        <taxon>Rhabditoidea</taxon>
        <taxon>Rhabditidae</taxon>
        <taxon>Peloderinae</taxon>
        <taxon>Caenorhabditis</taxon>
    </lineage>
</organism>
<feature type="chain" id="PRO_5040365611" evidence="1">
    <location>
        <begin position="21"/>
        <end position="100"/>
    </location>
</feature>
<dbReference type="Proteomes" id="UP001152747">
    <property type="component" value="Unassembled WGS sequence"/>
</dbReference>
<keyword evidence="1" id="KW-0732">Signal</keyword>